<reference evidence="6 7" key="1">
    <citation type="journal article" date="2019" name="Environ. Microbiol.">
        <title>Genomics insights into ecotype formation of ammonia-oxidizing archaea in the deep ocean.</title>
        <authorList>
            <person name="Wang Y."/>
            <person name="Huang J.M."/>
            <person name="Cui G.J."/>
            <person name="Nunoura T."/>
            <person name="Takaki Y."/>
            <person name="Li W.L."/>
            <person name="Li J."/>
            <person name="Gao Z.M."/>
            <person name="Takai K."/>
            <person name="Zhang A.Q."/>
            <person name="Stepanauskas R."/>
        </authorList>
    </citation>
    <scope>NUCLEOTIDE SEQUENCE [LARGE SCALE GENOMIC DNA]</scope>
    <source>
        <strain evidence="6 7">D1b</strain>
    </source>
</reference>
<evidence type="ECO:0000313" key="7">
    <source>
        <dbReference type="Proteomes" id="UP000527815"/>
    </source>
</evidence>
<evidence type="ECO:0000256" key="1">
    <source>
        <dbReference type="ARBA" id="ARBA00001922"/>
    </source>
</evidence>
<name>A0A7K4N3P1_9ARCH</name>
<accession>A0A7K4N3P1</accession>
<dbReference type="InterPro" id="IPR050862">
    <property type="entry name" value="RdRp_reductase_class-2"/>
</dbReference>
<dbReference type="Pfam" id="PF21995">
    <property type="entry name" value="RNR-II_ins_dom"/>
    <property type="match status" value="1"/>
</dbReference>
<evidence type="ECO:0000256" key="3">
    <source>
        <dbReference type="ARBA" id="ARBA00023002"/>
    </source>
</evidence>
<dbReference type="AlphaFoldDB" id="A0A7K4N3P1"/>
<evidence type="ECO:0000259" key="5">
    <source>
        <dbReference type="Pfam" id="PF21995"/>
    </source>
</evidence>
<dbReference type="Gene3D" id="3.20.70.20">
    <property type="match status" value="3"/>
</dbReference>
<gene>
    <name evidence="6" type="ORF">HX865_04495</name>
</gene>
<keyword evidence="4" id="KW-0170">Cobalt</keyword>
<organism evidence="6 7">
    <name type="scientific">Marine Group I thaumarchaeote</name>
    <dbReference type="NCBI Taxonomy" id="2511932"/>
    <lineage>
        <taxon>Archaea</taxon>
        <taxon>Nitrososphaerota</taxon>
        <taxon>Marine Group I</taxon>
    </lineage>
</organism>
<evidence type="ECO:0000256" key="4">
    <source>
        <dbReference type="ARBA" id="ARBA00023285"/>
    </source>
</evidence>
<dbReference type="Proteomes" id="UP000527815">
    <property type="component" value="Unassembled WGS sequence"/>
</dbReference>
<evidence type="ECO:0000313" key="6">
    <source>
        <dbReference type="EMBL" id="NWJ77744.1"/>
    </source>
</evidence>
<sequence>MLPTEYQQFIHLSRYARWDYDKERRETWYETVERYFDFFTEHLEETCKYVLTNGERVNLENAVKELNVMPSMRCLMTAGPALKKENVSGYNCSYVKVDSQRSFDEILYVLMNGTGVGFSVEEAYTNQLPIVPDQLYETDTTIVVADSKLGWARAFKELISLLYGGHIPKWDVSKVRPAGAPLKTFGGRASGPDPLVDLFNFTVNTFKNSVGRKLKPIECHDIVCKTAEIVVVGGVRRSALISLSDLNDREMRFAKSGQWWEKDKQRSLANNSVNYKEKPDVGTFMREWLSLYDSKSGERGIYNGSSAKHHVNDLNTREKDTNGTYIQRRVAKDDFGTNPCSEIILRSREFCNLSEVVLRSNDTLQSIKDKIRIATILGTFQSTLTSFKYLSREWGRNCEDERLLGVSLTGIMDCAITNGSKGNIKKTLNELRDVAVETNKEYAEKLGINRAAAITCVKPSGTVSQLVDSASGIHARHNPYYIRTVRADNKDPLCKMMKEEGFPNEPDVSKPDHTTVFSFPAKSPRGAICRNDMTAWKQLSLWHTYAKEWCEHKPSVTVSVKEEEWVNTAAWVYDNFDDISGISFLPFSDHSYRQAPYQDCSEEEYKELVKKMPKNVNWGTLAEYETKDYTSASQEFACTSAGGCELVDITPA</sequence>
<feature type="domain" description="B12-dependent ribonucleotide reductase insertion" evidence="5">
    <location>
        <begin position="143"/>
        <end position="200"/>
    </location>
</feature>
<proteinExistence type="predicted"/>
<dbReference type="PANTHER" id="PTHR43371">
    <property type="entry name" value="VITAMIN B12-DEPENDENT RIBONUCLEOTIDE REDUCTASE"/>
    <property type="match status" value="1"/>
</dbReference>
<keyword evidence="2" id="KW-0846">Cobalamin</keyword>
<evidence type="ECO:0000256" key="2">
    <source>
        <dbReference type="ARBA" id="ARBA00022628"/>
    </source>
</evidence>
<dbReference type="SUPFAM" id="SSF51998">
    <property type="entry name" value="PFL-like glycyl radical enzymes"/>
    <property type="match status" value="1"/>
</dbReference>
<dbReference type="InterPro" id="IPR054158">
    <property type="entry name" value="RNR-II_ins_dom"/>
</dbReference>
<keyword evidence="3" id="KW-0560">Oxidoreductase</keyword>
<protein>
    <submittedName>
        <fullName evidence="6">Ribonucleoside-triphosphate reductase</fullName>
    </submittedName>
</protein>
<dbReference type="PANTHER" id="PTHR43371:SF1">
    <property type="entry name" value="RIBONUCLEOSIDE-DIPHOSPHATE REDUCTASE"/>
    <property type="match status" value="1"/>
</dbReference>
<dbReference type="GO" id="GO:0004748">
    <property type="term" value="F:ribonucleoside-diphosphate reductase activity, thioredoxin disulfide as acceptor"/>
    <property type="evidence" value="ECO:0007669"/>
    <property type="project" value="TreeGrafter"/>
</dbReference>
<comment type="cofactor">
    <cofactor evidence="1">
        <name>adenosylcob(III)alamin</name>
        <dbReference type="ChEBI" id="CHEBI:18408"/>
    </cofactor>
</comment>
<comment type="caution">
    <text evidence="6">The sequence shown here is derived from an EMBL/GenBank/DDBJ whole genome shotgun (WGS) entry which is preliminary data.</text>
</comment>
<dbReference type="EMBL" id="JACASZ010000081">
    <property type="protein sequence ID" value="NWJ77744.1"/>
    <property type="molecule type" value="Genomic_DNA"/>
</dbReference>
<dbReference type="GO" id="GO:0031419">
    <property type="term" value="F:cobalamin binding"/>
    <property type="evidence" value="ECO:0007669"/>
    <property type="project" value="UniProtKB-KW"/>
</dbReference>